<protein>
    <submittedName>
        <fullName evidence="1">Uncharacterized protein</fullName>
    </submittedName>
</protein>
<evidence type="ECO:0000313" key="1">
    <source>
        <dbReference type="EMBL" id="CAE0616007.1"/>
    </source>
</evidence>
<name>A0A7S3ULE6_OXYMA</name>
<accession>A0A7S3ULE6</accession>
<gene>
    <name evidence="1" type="ORF">OMAR00292_LOCUS1883</name>
</gene>
<reference evidence="1" key="1">
    <citation type="submission" date="2021-01" db="EMBL/GenBank/DDBJ databases">
        <authorList>
            <person name="Corre E."/>
            <person name="Pelletier E."/>
            <person name="Niang G."/>
            <person name="Scheremetjew M."/>
            <person name="Finn R."/>
            <person name="Kale V."/>
            <person name="Holt S."/>
            <person name="Cochrane G."/>
            <person name="Meng A."/>
            <person name="Brown T."/>
            <person name="Cohen L."/>
        </authorList>
    </citation>
    <scope>NUCLEOTIDE SEQUENCE</scope>
    <source>
        <strain evidence="1">CCMP1795</strain>
    </source>
</reference>
<dbReference type="AlphaFoldDB" id="A0A7S3ULE6"/>
<dbReference type="EMBL" id="HBIT01004041">
    <property type="protein sequence ID" value="CAE0616007.1"/>
    <property type="molecule type" value="Transcribed_RNA"/>
</dbReference>
<sequence length="112" mass="12909">MESPPRRQKSTQATKQDLINLSKIASCRNWVLMDDAGWASTNAAWQKAKDMGILMQVECFADLAPRPDFQFMDFPENRSWCLGFFKVDREDCPKWVEGNPNAEVTRVRPIDI</sequence>
<proteinExistence type="predicted"/>
<organism evidence="1">
    <name type="scientific">Oxyrrhis marina</name>
    <name type="common">Dinoflagellate</name>
    <dbReference type="NCBI Taxonomy" id="2969"/>
    <lineage>
        <taxon>Eukaryota</taxon>
        <taxon>Sar</taxon>
        <taxon>Alveolata</taxon>
        <taxon>Dinophyceae</taxon>
        <taxon>Oxyrrhinales</taxon>
        <taxon>Oxyrrhinaceae</taxon>
        <taxon>Oxyrrhis</taxon>
    </lineage>
</organism>